<dbReference type="SUPFAM" id="SSF56024">
    <property type="entry name" value="Phospholipase D/nuclease"/>
    <property type="match status" value="2"/>
</dbReference>
<dbReference type="PANTHER" id="PTHR18896:SF76">
    <property type="entry name" value="PHOSPHOLIPASE"/>
    <property type="match status" value="1"/>
</dbReference>
<evidence type="ECO:0000313" key="7">
    <source>
        <dbReference type="EMBL" id="KJE21490.1"/>
    </source>
</evidence>
<evidence type="ECO:0000259" key="6">
    <source>
        <dbReference type="PROSITE" id="PS50035"/>
    </source>
</evidence>
<dbReference type="PANTHER" id="PTHR18896">
    <property type="entry name" value="PHOSPHOLIPASE D"/>
    <property type="match status" value="1"/>
</dbReference>
<evidence type="ECO:0000256" key="5">
    <source>
        <dbReference type="SAM" id="MobiDB-lite"/>
    </source>
</evidence>
<reference evidence="8" key="1">
    <citation type="submission" date="2015-02" db="EMBL/GenBank/DDBJ databases">
        <title>Draft Genome of Frankia sp. CpI1-S.</title>
        <authorList>
            <person name="Oshone R.T."/>
            <person name="Ngom M."/>
            <person name="Ghodhbane-Gtari F."/>
            <person name="Gtari M."/>
            <person name="Morris K."/>
            <person name="Thomas K."/>
            <person name="Sen A."/>
            <person name="Tisa L.S."/>
        </authorList>
    </citation>
    <scope>NUCLEOTIDE SEQUENCE [LARGE SCALE GENOMIC DNA]</scope>
    <source>
        <strain evidence="8">CpI1-S</strain>
    </source>
</reference>
<dbReference type="PATRIC" id="fig|1502723.3.peg.3891"/>
<dbReference type="GO" id="GO:0009395">
    <property type="term" value="P:phospholipid catabolic process"/>
    <property type="evidence" value="ECO:0007669"/>
    <property type="project" value="TreeGrafter"/>
</dbReference>
<feature type="compositionally biased region" description="Low complexity" evidence="5">
    <location>
        <begin position="13"/>
        <end position="35"/>
    </location>
</feature>
<keyword evidence="4" id="KW-0443">Lipid metabolism</keyword>
<organism evidence="7 8">
    <name type="scientific">Frankia torreyi</name>
    <dbReference type="NCBI Taxonomy" id="1856"/>
    <lineage>
        <taxon>Bacteria</taxon>
        <taxon>Bacillati</taxon>
        <taxon>Actinomycetota</taxon>
        <taxon>Actinomycetes</taxon>
        <taxon>Frankiales</taxon>
        <taxon>Frankiaceae</taxon>
        <taxon>Frankia</taxon>
    </lineage>
</organism>
<reference evidence="7 8" key="2">
    <citation type="journal article" date="2016" name="Genome Announc.">
        <title>Permanent Draft Genome Sequences for Two Variants of Frankia sp. Strain CpI1, the First Frankia Strain Isolated from Root Nodules of Comptonia peregrina.</title>
        <authorList>
            <person name="Oshone R."/>
            <person name="Hurst S.G.IV."/>
            <person name="Abebe-Akele F."/>
            <person name="Simpson S."/>
            <person name="Morris K."/>
            <person name="Thomas W.K."/>
            <person name="Tisa L.S."/>
        </authorList>
    </citation>
    <scope>NUCLEOTIDE SEQUENCE [LARGE SCALE GENOMIC DNA]</scope>
    <source>
        <strain evidence="8">CpI1-S</strain>
    </source>
</reference>
<dbReference type="Gene3D" id="3.30.870.10">
    <property type="entry name" value="Endonuclease Chain A"/>
    <property type="match status" value="2"/>
</dbReference>
<proteinExistence type="predicted"/>
<feature type="compositionally biased region" description="Pro residues" evidence="5">
    <location>
        <begin position="52"/>
        <end position="73"/>
    </location>
</feature>
<keyword evidence="8" id="KW-1185">Reference proteome</keyword>
<keyword evidence="3" id="KW-0378">Hydrolase</keyword>
<dbReference type="PROSITE" id="PS50035">
    <property type="entry name" value="PLD"/>
    <property type="match status" value="1"/>
</dbReference>
<dbReference type="InterPro" id="IPR015679">
    <property type="entry name" value="PLipase_D_fam"/>
</dbReference>
<evidence type="ECO:0000256" key="3">
    <source>
        <dbReference type="ARBA" id="ARBA00022801"/>
    </source>
</evidence>
<keyword evidence="2" id="KW-0677">Repeat</keyword>
<dbReference type="GO" id="GO:0004630">
    <property type="term" value="F:phospholipase D activity"/>
    <property type="evidence" value="ECO:0007669"/>
    <property type="project" value="UniProtKB-EC"/>
</dbReference>
<dbReference type="Proteomes" id="UP000032545">
    <property type="component" value="Unassembled WGS sequence"/>
</dbReference>
<evidence type="ECO:0000256" key="1">
    <source>
        <dbReference type="ARBA" id="ARBA00000798"/>
    </source>
</evidence>
<evidence type="ECO:0000256" key="4">
    <source>
        <dbReference type="ARBA" id="ARBA00023098"/>
    </source>
</evidence>
<name>A0A0D8BBM4_9ACTN</name>
<comment type="caution">
    <text evidence="7">The sequence shown here is derived from an EMBL/GenBank/DDBJ whole genome shotgun (WGS) entry which is preliminary data.</text>
</comment>
<evidence type="ECO:0000256" key="2">
    <source>
        <dbReference type="ARBA" id="ARBA00022737"/>
    </source>
</evidence>
<dbReference type="AlphaFoldDB" id="A0A0D8BBM4"/>
<dbReference type="Pfam" id="PF13091">
    <property type="entry name" value="PLDc_2"/>
    <property type="match status" value="1"/>
</dbReference>
<comment type="catalytic activity">
    <reaction evidence="1">
        <text>a 1,2-diacyl-sn-glycero-3-phosphocholine + H2O = a 1,2-diacyl-sn-glycero-3-phosphate + choline + H(+)</text>
        <dbReference type="Rhea" id="RHEA:14445"/>
        <dbReference type="ChEBI" id="CHEBI:15354"/>
        <dbReference type="ChEBI" id="CHEBI:15377"/>
        <dbReference type="ChEBI" id="CHEBI:15378"/>
        <dbReference type="ChEBI" id="CHEBI:57643"/>
        <dbReference type="ChEBI" id="CHEBI:58608"/>
        <dbReference type="EC" id="3.1.4.4"/>
    </reaction>
</comment>
<sequence>MNGSMAQAGDASTVGANDVVTNDVVTSDAVASDVTAESDGRATAPGVLPVSAAPPAPRTLPSQPTPAAPPAPEPDGGTAAVGSDGTAVLAVWFLTTEERGNPSTDLDRRHPDGRPWTTGNLVVPLVHGRDYFTRLLETVEGLGDGDLLLFTDWRGDLDQRLDGAGSEVGEVLGRAARRGVAVRGLMWRSHLELLSFSSKPNRLLAEQLTSSGARVVLDQRVRRGGSHHQKLVVARPAGDPAAGVAFAGGIDLCYNRRDDAAHAGDPQSQPMAAPYGDAPPWHDIQVEVRGPAVGDLEHTFRERWDDPSSLDNPNPLRRLFYRIRPVATRTDELPPQQPDPPAAGPHNVQILRTYPRKLRPAYPFARAGERSIARAYQKVLRRARRLIYLEDQYMWSAEVARLFADALRRSPELHLIIVVPRHPTQGGRFSLPPNLVGREQALELCRAAGGDRVGVYDVENHAGTPVYVHAKAVTVDDVWASVGSDNLNRRSWTHDSELAVATIDDTLDPREPRDPAGLGDGARVFARDLRLRLWREHLDWAGPDDELLDPETGFAAFRARAEDLAAWHAGGRVGDRPPGRVRPHRPARLSRLRRAWSAPLYHSIYDPDGRPHRLRAAGEW</sequence>
<dbReference type="InterPro" id="IPR025202">
    <property type="entry name" value="PLD-like_dom"/>
</dbReference>
<evidence type="ECO:0000313" key="8">
    <source>
        <dbReference type="Proteomes" id="UP000032545"/>
    </source>
</evidence>
<feature type="domain" description="PLD phosphodiesterase" evidence="6">
    <location>
        <begin position="464"/>
        <end position="491"/>
    </location>
</feature>
<dbReference type="EMBL" id="JYFN01000036">
    <property type="protein sequence ID" value="KJE21490.1"/>
    <property type="molecule type" value="Genomic_DNA"/>
</dbReference>
<feature type="region of interest" description="Disordered" evidence="5">
    <location>
        <begin position="1"/>
        <end position="82"/>
    </location>
</feature>
<protein>
    <submittedName>
        <fullName evidence="7">Phosphatidylserine/phosphatidylglycerophosphate/ cardiolipin synthase</fullName>
    </submittedName>
</protein>
<accession>A0A0D8BBM4</accession>
<dbReference type="InterPro" id="IPR001736">
    <property type="entry name" value="PLipase_D/transphosphatidylase"/>
</dbReference>
<dbReference type="CDD" id="cd09105">
    <property type="entry name" value="PLDc_vPLD1_2_like_2"/>
    <property type="match status" value="1"/>
</dbReference>
<gene>
    <name evidence="7" type="ORF">FF36_04177</name>
</gene>